<dbReference type="UniPathway" id="UPA00094"/>
<dbReference type="OrthoDB" id="9804774at2"/>
<feature type="binding site" evidence="7">
    <location>
        <begin position="72"/>
        <end position="73"/>
    </location>
    <ligand>
        <name>NADP(+)</name>
        <dbReference type="ChEBI" id="CHEBI:58349"/>
    </ligand>
</feature>
<dbReference type="GO" id="GO:0004316">
    <property type="term" value="F:3-oxoacyl-[acyl-carrier-protein] reductase (NADPH) activity"/>
    <property type="evidence" value="ECO:0007669"/>
    <property type="project" value="UniProtKB-UniRule"/>
</dbReference>
<evidence type="ECO:0000256" key="8">
    <source>
        <dbReference type="RuleBase" id="RU366074"/>
    </source>
</evidence>
<comment type="subunit">
    <text evidence="8">Homotetramer.</text>
</comment>
<dbReference type="InterPro" id="IPR050259">
    <property type="entry name" value="SDR"/>
</dbReference>
<evidence type="ECO:0000256" key="4">
    <source>
        <dbReference type="ARBA" id="ARBA00023002"/>
    </source>
</evidence>
<dbReference type="KEGG" id="dtr:RSDT_0844"/>
<dbReference type="InterPro" id="IPR002347">
    <property type="entry name" value="SDR_fam"/>
</dbReference>
<comment type="function">
    <text evidence="1 8">Catalyzes the NADPH-dependent reduction of beta-ketoacyl-ACP substrates to beta-hydroxyacyl-ACP products, the first reductive step in the elongation cycle of fatty acid biosynthesis.</text>
</comment>
<feature type="active site" description="Proton acceptor" evidence="6">
    <location>
        <position position="164"/>
    </location>
</feature>
<dbReference type="InterPro" id="IPR011284">
    <property type="entry name" value="3oxo_ACP_reduc"/>
</dbReference>
<feature type="domain" description="Ketoreductase" evidence="9">
    <location>
        <begin position="15"/>
        <end position="190"/>
    </location>
</feature>
<dbReference type="InterPro" id="IPR057326">
    <property type="entry name" value="KR_dom"/>
</dbReference>
<evidence type="ECO:0000313" key="11">
    <source>
        <dbReference type="Proteomes" id="UP000242645"/>
    </source>
</evidence>
<dbReference type="EMBL" id="AP017368">
    <property type="protein sequence ID" value="BAV92356.1"/>
    <property type="molecule type" value="Genomic_DNA"/>
</dbReference>
<feature type="binding site" evidence="7">
    <location>
        <position position="197"/>
    </location>
    <ligand>
        <name>NADP(+)</name>
        <dbReference type="ChEBI" id="CHEBI:58349"/>
    </ligand>
</feature>
<comment type="catalytic activity">
    <reaction evidence="5 8">
        <text>a (3R)-hydroxyacyl-[ACP] + NADP(+) = a 3-oxoacyl-[ACP] + NADPH + H(+)</text>
        <dbReference type="Rhea" id="RHEA:17397"/>
        <dbReference type="Rhea" id="RHEA-COMP:9916"/>
        <dbReference type="Rhea" id="RHEA-COMP:9945"/>
        <dbReference type="ChEBI" id="CHEBI:15378"/>
        <dbReference type="ChEBI" id="CHEBI:57783"/>
        <dbReference type="ChEBI" id="CHEBI:58349"/>
        <dbReference type="ChEBI" id="CHEBI:78776"/>
        <dbReference type="ChEBI" id="CHEBI:78827"/>
        <dbReference type="EC" id="1.1.1.100"/>
    </reaction>
</comment>
<accession>A0A1J1DWW6</accession>
<feature type="binding site" evidence="7">
    <location>
        <position position="99"/>
    </location>
    <ligand>
        <name>NADP(+)</name>
        <dbReference type="ChEBI" id="CHEBI:58349"/>
    </ligand>
</feature>
<comment type="similarity">
    <text evidence="2 8">Belongs to the short-chain dehydrogenases/reductases (SDR) family.</text>
</comment>
<comment type="pathway">
    <text evidence="8">Lipid metabolism; fatty acid biosynthesis.</text>
</comment>
<dbReference type="RefSeq" id="WP_096399868.1">
    <property type="nucleotide sequence ID" value="NZ_AP017368.1"/>
</dbReference>
<evidence type="ECO:0000256" key="2">
    <source>
        <dbReference type="ARBA" id="ARBA00006484"/>
    </source>
</evidence>
<dbReference type="Proteomes" id="UP000242645">
    <property type="component" value="Chromosome"/>
</dbReference>
<reference evidence="10 11" key="1">
    <citation type="journal article" date="2017" name="ISME J.">
        <title>Genome of 'Ca. Desulfovibrio trichonymphae', an H2-oxidizing bacterium in a tripartite symbiotic system within a protist cell in the termite gut.</title>
        <authorList>
            <person name="Kuwahara H."/>
            <person name="Yuki M."/>
            <person name="Izawa K."/>
            <person name="Ohkuma M."/>
            <person name="Hongoh Y."/>
        </authorList>
    </citation>
    <scope>NUCLEOTIDE SEQUENCE [LARGE SCALE GENOMIC DNA]</scope>
    <source>
        <strain evidence="10 11">Rs-N31</strain>
    </source>
</reference>
<dbReference type="GO" id="GO:0051287">
    <property type="term" value="F:NAD binding"/>
    <property type="evidence" value="ECO:0007669"/>
    <property type="project" value="UniProtKB-UniRule"/>
</dbReference>
<dbReference type="PANTHER" id="PTHR42879">
    <property type="entry name" value="3-OXOACYL-(ACYL-CARRIER-PROTEIN) REDUCTASE"/>
    <property type="match status" value="1"/>
</dbReference>
<gene>
    <name evidence="10" type="primary">fabG</name>
    <name evidence="10" type="ORF">RSDT_0844</name>
</gene>
<proteinExistence type="inferred from homology"/>
<keyword evidence="8" id="KW-0275">Fatty acid biosynthesis</keyword>
<dbReference type="NCBIfam" id="NF009466">
    <property type="entry name" value="PRK12826.1-2"/>
    <property type="match status" value="1"/>
</dbReference>
<dbReference type="GO" id="GO:0006633">
    <property type="term" value="P:fatty acid biosynthetic process"/>
    <property type="evidence" value="ECO:0007669"/>
    <property type="project" value="UniProtKB-UniPathway"/>
</dbReference>
<name>A0A1J1DWW6_9BACT</name>
<evidence type="ECO:0000256" key="6">
    <source>
        <dbReference type="PIRSR" id="PIRSR611284-1"/>
    </source>
</evidence>
<dbReference type="SMART" id="SM00822">
    <property type="entry name" value="PKS_KR"/>
    <property type="match status" value="1"/>
</dbReference>
<keyword evidence="3 7" id="KW-0521">NADP</keyword>
<dbReference type="EC" id="1.1.1.100" evidence="8"/>
<feature type="binding site" evidence="7">
    <location>
        <begin position="21"/>
        <end position="24"/>
    </location>
    <ligand>
        <name>NADP(+)</name>
        <dbReference type="ChEBI" id="CHEBI:58349"/>
    </ligand>
</feature>
<keyword evidence="4 8" id="KW-0560">Oxidoreductase</keyword>
<protein>
    <recommendedName>
        <fullName evidence="8">3-oxoacyl-[acyl-carrier-protein] reductase</fullName>
        <ecNumber evidence="8">1.1.1.100</ecNumber>
    </recommendedName>
</protein>
<evidence type="ECO:0000313" key="10">
    <source>
        <dbReference type="EMBL" id="BAV92356.1"/>
    </source>
</evidence>
<dbReference type="AlphaFoldDB" id="A0A1J1DWW6"/>
<dbReference type="PRINTS" id="PR00080">
    <property type="entry name" value="SDRFAMILY"/>
</dbReference>
<dbReference type="NCBIfam" id="NF005559">
    <property type="entry name" value="PRK07231.1"/>
    <property type="match status" value="1"/>
</dbReference>
<evidence type="ECO:0000256" key="7">
    <source>
        <dbReference type="PIRSR" id="PIRSR611284-2"/>
    </source>
</evidence>
<feature type="binding site" evidence="7">
    <location>
        <begin position="164"/>
        <end position="168"/>
    </location>
    <ligand>
        <name>NADP(+)</name>
        <dbReference type="ChEBI" id="CHEBI:58349"/>
    </ligand>
</feature>
<sequence>MNAPYCTHPFDAATPTALVTGGSRGIGRAVAATLAGDGFQVLLTYVSRPEDAKNAADEIAAAGGRAAALALNVEESGAVTEFFAREVKDRVNLAVLVNNAGITKDGFLVRMKDEDFDRVIAVNLRGAFCCTREAAKLMSRNRKGRIINISSVVGQMGNAGQVNYASAKAALLGLTKSCAKELAARQITVNAVAPGFIETDMTASLSEEVRASYVAAVPLKRMGVAQDVADAVVFLASDKAAYITGQILAVNGGLYC</sequence>
<dbReference type="SUPFAM" id="SSF51735">
    <property type="entry name" value="NAD(P)-binding Rossmann-fold domains"/>
    <property type="match status" value="1"/>
</dbReference>
<evidence type="ECO:0000259" key="9">
    <source>
        <dbReference type="SMART" id="SM00822"/>
    </source>
</evidence>
<dbReference type="InterPro" id="IPR036291">
    <property type="entry name" value="NAD(P)-bd_dom_sf"/>
</dbReference>
<evidence type="ECO:0000256" key="3">
    <source>
        <dbReference type="ARBA" id="ARBA00022857"/>
    </source>
</evidence>
<keyword evidence="11" id="KW-1185">Reference proteome</keyword>
<dbReference type="Pfam" id="PF13561">
    <property type="entry name" value="adh_short_C2"/>
    <property type="match status" value="1"/>
</dbReference>
<evidence type="ECO:0000256" key="5">
    <source>
        <dbReference type="ARBA" id="ARBA00048508"/>
    </source>
</evidence>
<keyword evidence="8" id="KW-0444">Lipid biosynthesis</keyword>
<keyword evidence="8" id="KW-0276">Fatty acid metabolism</keyword>
<dbReference type="PANTHER" id="PTHR42879:SF2">
    <property type="entry name" value="3-OXOACYL-[ACYL-CARRIER-PROTEIN] REDUCTASE FABG"/>
    <property type="match status" value="1"/>
</dbReference>
<dbReference type="CDD" id="cd05333">
    <property type="entry name" value="BKR_SDR_c"/>
    <property type="match status" value="1"/>
</dbReference>
<dbReference type="Gene3D" id="3.40.50.720">
    <property type="entry name" value="NAD(P)-binding Rossmann-like Domain"/>
    <property type="match status" value="1"/>
</dbReference>
<keyword evidence="8" id="KW-0443">Lipid metabolism</keyword>
<evidence type="ECO:0000256" key="1">
    <source>
        <dbReference type="ARBA" id="ARBA00002607"/>
    </source>
</evidence>
<dbReference type="PRINTS" id="PR00081">
    <property type="entry name" value="GDHRDH"/>
</dbReference>
<dbReference type="NCBIfam" id="TIGR01830">
    <property type="entry name" value="3oxo_ACP_reduc"/>
    <property type="match status" value="1"/>
</dbReference>
<organism evidence="10 11">
    <name type="scientific">Candidatus Desulfovibrio trichonymphae</name>
    <dbReference type="NCBI Taxonomy" id="1725232"/>
    <lineage>
        <taxon>Bacteria</taxon>
        <taxon>Pseudomonadati</taxon>
        <taxon>Thermodesulfobacteriota</taxon>
        <taxon>Desulfovibrionia</taxon>
        <taxon>Desulfovibrionales</taxon>
        <taxon>Desulfovibrionaceae</taxon>
        <taxon>Desulfovibrio</taxon>
    </lineage>
</organism>
<dbReference type="FunFam" id="3.40.50.720:FF:000115">
    <property type="entry name" value="3-oxoacyl-[acyl-carrier-protein] reductase FabG"/>
    <property type="match status" value="1"/>
</dbReference>